<evidence type="ECO:0000313" key="3">
    <source>
        <dbReference type="Proteomes" id="UP001066276"/>
    </source>
</evidence>
<keyword evidence="3" id="KW-1185">Reference proteome</keyword>
<sequence>MRRGHPRGTHPCGSDPRTRQEEPMPAQASQRVRAGRHGPQRPTGNQIQPTASSSPPELPQAVLEGREAAMGDKFHILVPHRAEPRDVVAILRDGQATPPHCAYHLTLPQSCDGYAKRDAMYSWRRDEDANLLYF</sequence>
<protein>
    <submittedName>
        <fullName evidence="2">Uncharacterized protein</fullName>
    </submittedName>
</protein>
<proteinExistence type="predicted"/>
<evidence type="ECO:0000256" key="1">
    <source>
        <dbReference type="SAM" id="MobiDB-lite"/>
    </source>
</evidence>
<reference evidence="2" key="1">
    <citation type="journal article" date="2022" name="bioRxiv">
        <title>Sequencing and chromosome-scale assembly of the giantPleurodeles waltlgenome.</title>
        <authorList>
            <person name="Brown T."/>
            <person name="Elewa A."/>
            <person name="Iarovenko S."/>
            <person name="Subramanian E."/>
            <person name="Araus A.J."/>
            <person name="Petzold A."/>
            <person name="Susuki M."/>
            <person name="Suzuki K.-i.T."/>
            <person name="Hayashi T."/>
            <person name="Toyoda A."/>
            <person name="Oliveira C."/>
            <person name="Osipova E."/>
            <person name="Leigh N.D."/>
            <person name="Simon A."/>
            <person name="Yun M.H."/>
        </authorList>
    </citation>
    <scope>NUCLEOTIDE SEQUENCE</scope>
    <source>
        <strain evidence="2">20211129_DDA</strain>
        <tissue evidence="2">Liver</tissue>
    </source>
</reference>
<name>A0AAV7VIL5_PLEWA</name>
<organism evidence="2 3">
    <name type="scientific">Pleurodeles waltl</name>
    <name type="common">Iberian ribbed newt</name>
    <dbReference type="NCBI Taxonomy" id="8319"/>
    <lineage>
        <taxon>Eukaryota</taxon>
        <taxon>Metazoa</taxon>
        <taxon>Chordata</taxon>
        <taxon>Craniata</taxon>
        <taxon>Vertebrata</taxon>
        <taxon>Euteleostomi</taxon>
        <taxon>Amphibia</taxon>
        <taxon>Batrachia</taxon>
        <taxon>Caudata</taxon>
        <taxon>Salamandroidea</taxon>
        <taxon>Salamandridae</taxon>
        <taxon>Pleurodelinae</taxon>
        <taxon>Pleurodeles</taxon>
    </lineage>
</organism>
<feature type="region of interest" description="Disordered" evidence="1">
    <location>
        <begin position="1"/>
        <end position="58"/>
    </location>
</feature>
<comment type="caution">
    <text evidence="2">The sequence shown here is derived from an EMBL/GenBank/DDBJ whole genome shotgun (WGS) entry which is preliminary data.</text>
</comment>
<dbReference type="Proteomes" id="UP001066276">
    <property type="component" value="Chromosome 2_1"/>
</dbReference>
<dbReference type="AlphaFoldDB" id="A0AAV7VIL5"/>
<accession>A0AAV7VIL5</accession>
<dbReference type="EMBL" id="JANPWB010000003">
    <property type="protein sequence ID" value="KAJ1200138.1"/>
    <property type="molecule type" value="Genomic_DNA"/>
</dbReference>
<feature type="compositionally biased region" description="Polar residues" evidence="1">
    <location>
        <begin position="42"/>
        <end position="55"/>
    </location>
</feature>
<evidence type="ECO:0000313" key="2">
    <source>
        <dbReference type="EMBL" id="KAJ1200138.1"/>
    </source>
</evidence>
<gene>
    <name evidence="2" type="ORF">NDU88_003965</name>
</gene>